<keyword evidence="3" id="KW-0813">Transport</keyword>
<keyword evidence="5" id="KW-0349">Heme</keyword>
<evidence type="ECO:0000256" key="6">
    <source>
        <dbReference type="ARBA" id="ARBA00022692"/>
    </source>
</evidence>
<dbReference type="Proteomes" id="UP000267535">
    <property type="component" value="Unassembled WGS sequence"/>
</dbReference>
<dbReference type="Pfam" id="PF01292">
    <property type="entry name" value="Ni_hydr_CYTB"/>
    <property type="match status" value="1"/>
</dbReference>
<evidence type="ECO:0000256" key="5">
    <source>
        <dbReference type="ARBA" id="ARBA00022617"/>
    </source>
</evidence>
<evidence type="ECO:0000256" key="4">
    <source>
        <dbReference type="ARBA" id="ARBA00022475"/>
    </source>
</evidence>
<dbReference type="InterPro" id="IPR011577">
    <property type="entry name" value="Cyt_b561_bac/Ni-Hgenase"/>
</dbReference>
<comment type="similarity">
    <text evidence="12">Belongs to the cytochrome b561 family.</text>
</comment>
<keyword evidence="9 13" id="KW-1133">Transmembrane helix</keyword>
<keyword evidence="6 13" id="KW-0812">Transmembrane</keyword>
<keyword evidence="16" id="KW-1185">Reference proteome</keyword>
<evidence type="ECO:0000313" key="15">
    <source>
        <dbReference type="EMBL" id="RRD01860.1"/>
    </source>
</evidence>
<feature type="transmembrane region" description="Helical" evidence="13">
    <location>
        <begin position="44"/>
        <end position="64"/>
    </location>
</feature>
<dbReference type="SUPFAM" id="SSF81342">
    <property type="entry name" value="Transmembrane di-heme cytochromes"/>
    <property type="match status" value="1"/>
</dbReference>
<feature type="transmembrane region" description="Helical" evidence="13">
    <location>
        <begin position="12"/>
        <end position="32"/>
    </location>
</feature>
<comment type="caution">
    <text evidence="15">The sequence shown here is derived from an EMBL/GenBank/DDBJ whole genome shotgun (WGS) entry which is preliminary data.</text>
</comment>
<evidence type="ECO:0000256" key="8">
    <source>
        <dbReference type="ARBA" id="ARBA00022982"/>
    </source>
</evidence>
<evidence type="ECO:0000256" key="13">
    <source>
        <dbReference type="SAM" id="Phobius"/>
    </source>
</evidence>
<dbReference type="GO" id="GO:0046872">
    <property type="term" value="F:metal ion binding"/>
    <property type="evidence" value="ECO:0007669"/>
    <property type="project" value="UniProtKB-KW"/>
</dbReference>
<dbReference type="InterPro" id="IPR016174">
    <property type="entry name" value="Di-haem_cyt_TM"/>
</dbReference>
<reference evidence="15 16" key="1">
    <citation type="submission" date="2018-11" db="EMBL/GenBank/DDBJ databases">
        <title>The draft genome sequence of Amphritea balenae JAMM 1525T.</title>
        <authorList>
            <person name="Fang Z."/>
            <person name="Zhang Y."/>
            <person name="Han X."/>
        </authorList>
    </citation>
    <scope>NUCLEOTIDE SEQUENCE [LARGE SCALE GENOMIC DNA]</scope>
    <source>
        <strain evidence="15 16">JAMM 1525</strain>
    </source>
</reference>
<evidence type="ECO:0000256" key="10">
    <source>
        <dbReference type="ARBA" id="ARBA00023004"/>
    </source>
</evidence>
<proteinExistence type="inferred from homology"/>
<gene>
    <name evidence="15" type="ORF">EHS89_04270</name>
</gene>
<evidence type="ECO:0000256" key="3">
    <source>
        <dbReference type="ARBA" id="ARBA00022448"/>
    </source>
</evidence>
<evidence type="ECO:0000256" key="12">
    <source>
        <dbReference type="ARBA" id="ARBA00037975"/>
    </source>
</evidence>
<keyword evidence="4" id="KW-1003">Cell membrane</keyword>
<dbReference type="PANTHER" id="PTHR30529:SF7">
    <property type="entry name" value="CYTOCHROME B561 BACTERIAL_NI-HYDROGENASE DOMAIN-CONTAINING PROTEIN"/>
    <property type="match status" value="1"/>
</dbReference>
<evidence type="ECO:0000256" key="11">
    <source>
        <dbReference type="ARBA" id="ARBA00023136"/>
    </source>
</evidence>
<dbReference type="GO" id="GO:0009055">
    <property type="term" value="F:electron transfer activity"/>
    <property type="evidence" value="ECO:0007669"/>
    <property type="project" value="InterPro"/>
</dbReference>
<evidence type="ECO:0000256" key="1">
    <source>
        <dbReference type="ARBA" id="ARBA00001970"/>
    </source>
</evidence>
<keyword evidence="8" id="KW-0249">Electron transport</keyword>
<accession>A0A3P1SXI8</accession>
<dbReference type="PANTHER" id="PTHR30529">
    <property type="entry name" value="CYTOCHROME B561"/>
    <property type="match status" value="1"/>
</dbReference>
<sequence>MDSRTQLTKITVSLHWVIAIAVLGSLFFGMYLEDLPRSQEKGALIGIHKSVGMLVLFVALYRIYWRLKNSFPERLTPVSSWQEKVTSIVHTLLLATTVLMPVSGVIMSVGGGYPVGIFGVELIAAGTENELLGRIGHILHGVGGKVMLFAVAIHVLASIKHAVVTRDGTLQRILGKRIAG</sequence>
<evidence type="ECO:0000256" key="9">
    <source>
        <dbReference type="ARBA" id="ARBA00022989"/>
    </source>
</evidence>
<dbReference type="AlphaFoldDB" id="A0A3P1SXI8"/>
<protein>
    <submittedName>
        <fullName evidence="15">Cytochrome b</fullName>
    </submittedName>
</protein>
<dbReference type="GO" id="GO:0005886">
    <property type="term" value="C:plasma membrane"/>
    <property type="evidence" value="ECO:0007669"/>
    <property type="project" value="UniProtKB-SubCell"/>
</dbReference>
<dbReference type="Gene3D" id="1.20.950.20">
    <property type="entry name" value="Transmembrane di-heme cytochromes, Chain C"/>
    <property type="match status" value="1"/>
</dbReference>
<evidence type="ECO:0000313" key="16">
    <source>
        <dbReference type="Proteomes" id="UP000267535"/>
    </source>
</evidence>
<evidence type="ECO:0000256" key="7">
    <source>
        <dbReference type="ARBA" id="ARBA00022723"/>
    </source>
</evidence>
<dbReference type="InterPro" id="IPR052168">
    <property type="entry name" value="Cytochrome_b561_oxidase"/>
</dbReference>
<keyword evidence="11 13" id="KW-0472">Membrane</keyword>
<dbReference type="GO" id="GO:0020037">
    <property type="term" value="F:heme binding"/>
    <property type="evidence" value="ECO:0007669"/>
    <property type="project" value="TreeGrafter"/>
</dbReference>
<dbReference type="OrthoDB" id="9793784at2"/>
<feature type="domain" description="Cytochrome b561 bacterial/Ni-hydrogenase" evidence="14">
    <location>
        <begin position="8"/>
        <end position="175"/>
    </location>
</feature>
<dbReference type="GO" id="GO:0022904">
    <property type="term" value="P:respiratory electron transport chain"/>
    <property type="evidence" value="ECO:0007669"/>
    <property type="project" value="InterPro"/>
</dbReference>
<keyword evidence="7" id="KW-0479">Metal-binding</keyword>
<feature type="transmembrane region" description="Helical" evidence="13">
    <location>
        <begin position="138"/>
        <end position="157"/>
    </location>
</feature>
<evidence type="ECO:0000259" key="14">
    <source>
        <dbReference type="Pfam" id="PF01292"/>
    </source>
</evidence>
<comment type="cofactor">
    <cofactor evidence="1">
        <name>heme b</name>
        <dbReference type="ChEBI" id="CHEBI:60344"/>
    </cofactor>
</comment>
<organism evidence="15 16">
    <name type="scientific">Amphritea balenae</name>
    <dbReference type="NCBI Taxonomy" id="452629"/>
    <lineage>
        <taxon>Bacteria</taxon>
        <taxon>Pseudomonadati</taxon>
        <taxon>Pseudomonadota</taxon>
        <taxon>Gammaproteobacteria</taxon>
        <taxon>Oceanospirillales</taxon>
        <taxon>Oceanospirillaceae</taxon>
        <taxon>Amphritea</taxon>
    </lineage>
</organism>
<keyword evidence="10" id="KW-0408">Iron</keyword>
<name>A0A3P1SXI8_9GAMM</name>
<evidence type="ECO:0000256" key="2">
    <source>
        <dbReference type="ARBA" id="ARBA00004651"/>
    </source>
</evidence>
<dbReference type="EMBL" id="RQXV01000001">
    <property type="protein sequence ID" value="RRD01860.1"/>
    <property type="molecule type" value="Genomic_DNA"/>
</dbReference>
<comment type="subcellular location">
    <subcellularLocation>
        <location evidence="2">Cell membrane</location>
        <topology evidence="2">Multi-pass membrane protein</topology>
    </subcellularLocation>
</comment>